<dbReference type="eggNOG" id="COG5658">
    <property type="taxonomic scope" value="Bacteria"/>
</dbReference>
<dbReference type="AlphaFoldDB" id="W4RPW0"/>
<gene>
    <name evidence="2" type="ORF">JCM21738_3251</name>
</gene>
<dbReference type="Pfam" id="PF13630">
    <property type="entry name" value="SdpI"/>
    <property type="match status" value="1"/>
</dbReference>
<keyword evidence="1" id="KW-0472">Membrane</keyword>
<evidence type="ECO:0000256" key="1">
    <source>
        <dbReference type="SAM" id="Phobius"/>
    </source>
</evidence>
<accession>W4RPW0</accession>
<sequence length="97" mass="11061">MNEGLLFGIIILLAGIILSLFPPKKINKIYGYRTSKSMRSKENWDKANRYSSRLMILFGVIILLFSFVIRSPILNLINLGASIILIFILVEMKISKD</sequence>
<dbReference type="EMBL" id="BAUW01000042">
    <property type="protein sequence ID" value="GAE46356.1"/>
    <property type="molecule type" value="Genomic_DNA"/>
</dbReference>
<keyword evidence="3" id="KW-1185">Reference proteome</keyword>
<dbReference type="InterPro" id="IPR025962">
    <property type="entry name" value="SdpI/YhfL"/>
</dbReference>
<feature type="transmembrane region" description="Helical" evidence="1">
    <location>
        <begin position="47"/>
        <end position="67"/>
    </location>
</feature>
<evidence type="ECO:0000313" key="3">
    <source>
        <dbReference type="Proteomes" id="UP000018949"/>
    </source>
</evidence>
<feature type="transmembrane region" description="Helical" evidence="1">
    <location>
        <begin position="6"/>
        <end position="26"/>
    </location>
</feature>
<comment type="caution">
    <text evidence="2">The sequence shown here is derived from an EMBL/GenBank/DDBJ whole genome shotgun (WGS) entry which is preliminary data.</text>
</comment>
<keyword evidence="1" id="KW-1133">Transmembrane helix</keyword>
<keyword evidence="1" id="KW-0812">Transmembrane</keyword>
<dbReference type="RefSeq" id="WP_023626084.1">
    <property type="nucleotide sequence ID" value="NZ_BAUW01000042.1"/>
</dbReference>
<evidence type="ECO:0000313" key="2">
    <source>
        <dbReference type="EMBL" id="GAE46356.1"/>
    </source>
</evidence>
<name>W4RPW0_9BACI</name>
<reference evidence="2 3" key="1">
    <citation type="submission" date="2013-12" db="EMBL/GenBank/DDBJ databases">
        <title>NBRP : Genome information of microbial organism related human and environment.</title>
        <authorList>
            <person name="Hattori M."/>
            <person name="Oshima K."/>
            <person name="Inaba H."/>
            <person name="Suda W."/>
            <person name="Sakamoto M."/>
            <person name="Iino T."/>
            <person name="Kitahara M."/>
            <person name="Oshida Y."/>
            <person name="Iida T."/>
            <person name="Kudo T."/>
            <person name="Itoh T."/>
            <person name="Ahmed I."/>
            <person name="Ohkuma M."/>
        </authorList>
    </citation>
    <scope>NUCLEOTIDE SEQUENCE [LARGE SCALE GENOMIC DNA]</scope>
    <source>
        <strain evidence="2 3">JCM 21738</strain>
    </source>
</reference>
<dbReference type="Proteomes" id="UP000018949">
    <property type="component" value="Unassembled WGS sequence"/>
</dbReference>
<feature type="transmembrane region" description="Helical" evidence="1">
    <location>
        <begin position="73"/>
        <end position="90"/>
    </location>
</feature>
<protein>
    <submittedName>
        <fullName evidence="2">Uncharacterized protein</fullName>
    </submittedName>
</protein>
<organism evidence="2 3">
    <name type="scientific">Mesobacillus boroniphilus JCM 21738</name>
    <dbReference type="NCBI Taxonomy" id="1294265"/>
    <lineage>
        <taxon>Bacteria</taxon>
        <taxon>Bacillati</taxon>
        <taxon>Bacillota</taxon>
        <taxon>Bacilli</taxon>
        <taxon>Bacillales</taxon>
        <taxon>Bacillaceae</taxon>
        <taxon>Mesobacillus</taxon>
    </lineage>
</organism>
<proteinExistence type="predicted"/>